<evidence type="ECO:0000256" key="6">
    <source>
        <dbReference type="ARBA" id="ARBA00022640"/>
    </source>
</evidence>
<keyword evidence="5 13" id="KW-0150">Chloroplast</keyword>
<comment type="subcellular location">
    <subcellularLocation>
        <location evidence="2 10">Plastid</location>
        <location evidence="2 10">Chloroplast</location>
    </subcellularLocation>
</comment>
<evidence type="ECO:0000256" key="8">
    <source>
        <dbReference type="ARBA" id="ARBA00023274"/>
    </source>
</evidence>
<name>B7T1X3_VAULI</name>
<organism evidence="13">
    <name type="scientific">Vaucheria litorea</name>
    <name type="common">Yellow-green alga</name>
    <dbReference type="NCBI Taxonomy" id="109269"/>
    <lineage>
        <taxon>Eukaryota</taxon>
        <taxon>Sar</taxon>
        <taxon>Stramenopiles</taxon>
        <taxon>Ochrophyta</taxon>
        <taxon>PX clade</taxon>
        <taxon>Xanthophyceae</taxon>
        <taxon>Vaucheriales</taxon>
        <taxon>Vaucheriaceae</taxon>
        <taxon>Vaucheria</taxon>
    </lineage>
</organism>
<keyword evidence="8 10" id="KW-0687">Ribonucleoprotein</keyword>
<dbReference type="GeneID" id="7056030"/>
<comment type="function">
    <text evidence="1 10">One of two assembly initiator proteins, it binds directly to the 5'-end of the 23S rRNA, where it nucleates assembly of the 50S subunit.</text>
</comment>
<evidence type="ECO:0000256" key="10">
    <source>
        <dbReference type="HAMAP-Rule" id="MF_01326"/>
    </source>
</evidence>
<evidence type="ECO:0000313" key="13">
    <source>
        <dbReference type="EMBL" id="ACF70939.1"/>
    </source>
</evidence>
<feature type="domain" description="Large ribosomal subunit protein uL24 C-terminal" evidence="12">
    <location>
        <begin position="48"/>
        <end position="81"/>
    </location>
</feature>
<evidence type="ECO:0000259" key="12">
    <source>
        <dbReference type="Pfam" id="PF17136"/>
    </source>
</evidence>
<gene>
    <name evidence="10 13" type="primary">rpl24</name>
</gene>
<evidence type="ECO:0000256" key="1">
    <source>
        <dbReference type="ARBA" id="ARBA00004072"/>
    </source>
</evidence>
<dbReference type="GO" id="GO:0006412">
    <property type="term" value="P:translation"/>
    <property type="evidence" value="ECO:0007669"/>
    <property type="project" value="UniProtKB-UniRule"/>
</dbReference>
<dbReference type="Pfam" id="PF17136">
    <property type="entry name" value="ribosomal_L24"/>
    <property type="match status" value="1"/>
</dbReference>
<accession>B7T1X3</accession>
<dbReference type="NCBIfam" id="TIGR01079">
    <property type="entry name" value="rplX_bact"/>
    <property type="match status" value="1"/>
</dbReference>
<dbReference type="InterPro" id="IPR041988">
    <property type="entry name" value="Ribosomal_uL24_KOW"/>
</dbReference>
<dbReference type="RefSeq" id="YP_002327522.1">
    <property type="nucleotide sequence ID" value="NC_011600.1"/>
</dbReference>
<dbReference type="EMBL" id="EU912438">
    <property type="protein sequence ID" value="ACF70939.1"/>
    <property type="molecule type" value="Genomic_DNA"/>
</dbReference>
<keyword evidence="7 10" id="KW-0689">Ribosomal protein</keyword>
<evidence type="ECO:0000256" key="2">
    <source>
        <dbReference type="ARBA" id="ARBA00004229"/>
    </source>
</evidence>
<evidence type="ECO:0000256" key="7">
    <source>
        <dbReference type="ARBA" id="ARBA00022980"/>
    </source>
</evidence>
<dbReference type="GO" id="GO:1990904">
    <property type="term" value="C:ribonucleoprotein complex"/>
    <property type="evidence" value="ECO:0007669"/>
    <property type="project" value="UniProtKB-KW"/>
</dbReference>
<dbReference type="SUPFAM" id="SSF50104">
    <property type="entry name" value="Translation proteins SH3-like domain"/>
    <property type="match status" value="1"/>
</dbReference>
<protein>
    <recommendedName>
        <fullName evidence="9 10">Large ribosomal subunit protein uL24c</fullName>
    </recommendedName>
</protein>
<keyword evidence="10" id="KW-0694">RNA-binding</keyword>
<evidence type="ECO:0000256" key="3">
    <source>
        <dbReference type="ARBA" id="ARBA00010618"/>
    </source>
</evidence>
<comment type="similarity">
    <text evidence="3 10">Belongs to the universal ribosomal protein uL24 family.</text>
</comment>
<dbReference type="HAMAP" id="MF_01326_B">
    <property type="entry name" value="Ribosomal_uL24_B"/>
    <property type="match status" value="1"/>
</dbReference>
<dbReference type="InterPro" id="IPR014722">
    <property type="entry name" value="Rib_uL2_dom2"/>
</dbReference>
<dbReference type="PANTHER" id="PTHR12903">
    <property type="entry name" value="MITOCHONDRIAL RIBOSOMAL PROTEIN L24"/>
    <property type="match status" value="1"/>
</dbReference>
<dbReference type="InterPro" id="IPR008991">
    <property type="entry name" value="Translation_prot_SH3-like_sf"/>
</dbReference>
<dbReference type="GO" id="GO:0003735">
    <property type="term" value="F:structural constituent of ribosome"/>
    <property type="evidence" value="ECO:0007669"/>
    <property type="project" value="InterPro"/>
</dbReference>
<dbReference type="AlphaFoldDB" id="B7T1X3"/>
<keyword evidence="10" id="KW-0699">rRNA-binding</keyword>
<evidence type="ECO:0000256" key="5">
    <source>
        <dbReference type="ARBA" id="ARBA00022528"/>
    </source>
</evidence>
<dbReference type="GO" id="GO:0019843">
    <property type="term" value="F:rRNA binding"/>
    <property type="evidence" value="ECO:0007669"/>
    <property type="project" value="UniProtKB-UniRule"/>
</dbReference>
<keyword evidence="6 13" id="KW-0934">Plastid</keyword>
<dbReference type="CDD" id="cd06089">
    <property type="entry name" value="KOW_RPL26"/>
    <property type="match status" value="1"/>
</dbReference>
<geneLocation type="chloroplast" evidence="13"/>
<dbReference type="InterPro" id="IPR005824">
    <property type="entry name" value="KOW"/>
</dbReference>
<evidence type="ECO:0000256" key="4">
    <source>
        <dbReference type="ARBA" id="ARBA00011838"/>
    </source>
</evidence>
<dbReference type="Pfam" id="PF00467">
    <property type="entry name" value="KOW"/>
    <property type="match status" value="1"/>
</dbReference>
<evidence type="ECO:0000259" key="11">
    <source>
        <dbReference type="Pfam" id="PF00467"/>
    </source>
</evidence>
<comment type="subunit">
    <text evidence="4 10">Part of the 50S ribosomal subunit.</text>
</comment>
<dbReference type="InterPro" id="IPR003256">
    <property type="entry name" value="Ribosomal_uL24"/>
</dbReference>
<sequence length="83" mass="9512">MKKLAKVTAKIHVKLHDKVKIISGQNKGQIGIIKIIFKKKSQVIIEGINIKSKHLKQNQSNENGQIQRLEFPIHSSNVQKYKE</sequence>
<evidence type="ECO:0000256" key="9">
    <source>
        <dbReference type="ARBA" id="ARBA00035282"/>
    </source>
</evidence>
<dbReference type="Gene3D" id="2.30.30.30">
    <property type="match status" value="1"/>
</dbReference>
<reference evidence="13" key="1">
    <citation type="journal article" date="2008" name="Proc. Natl. Acad. Sci. U.S.A.">
        <title>Horizontal gene transfer of the algal nuclear gene psbO to the photosynthetic sea slug Elysia chlorotica.</title>
        <authorList>
            <person name="Rumpho M.E."/>
            <person name="Worful J.M."/>
            <person name="Lee J."/>
            <person name="Kannan K."/>
            <person name="Tyler M.S."/>
            <person name="Bhattacharya D."/>
            <person name="Moustafa A."/>
            <person name="Manhart J.R."/>
        </authorList>
    </citation>
    <scope>NUCLEOTIDE SEQUENCE [LARGE SCALE GENOMIC DNA]</scope>
    <source>
        <strain>CCMP2940</strain>
    </source>
</reference>
<proteinExistence type="inferred from homology"/>
<feature type="domain" description="KOW" evidence="11">
    <location>
        <begin position="17"/>
        <end position="46"/>
    </location>
</feature>
<dbReference type="GO" id="GO:0009507">
    <property type="term" value="C:chloroplast"/>
    <property type="evidence" value="ECO:0007669"/>
    <property type="project" value="UniProtKB-SubCell"/>
</dbReference>
<dbReference type="InterPro" id="IPR057264">
    <property type="entry name" value="Ribosomal_uL24_C"/>
</dbReference>
<dbReference type="GO" id="GO:0005840">
    <property type="term" value="C:ribosome"/>
    <property type="evidence" value="ECO:0007669"/>
    <property type="project" value="UniProtKB-KW"/>
</dbReference>